<feature type="domain" description="EcxA zinc-binding" evidence="3">
    <location>
        <begin position="510"/>
        <end position="832"/>
    </location>
</feature>
<feature type="compositionally biased region" description="Low complexity" evidence="1">
    <location>
        <begin position="57"/>
        <end position="74"/>
    </location>
</feature>
<feature type="signal peptide" evidence="2">
    <location>
        <begin position="1"/>
        <end position="31"/>
    </location>
</feature>
<evidence type="ECO:0000313" key="7">
    <source>
        <dbReference type="Proteomes" id="UP001221189"/>
    </source>
</evidence>
<organism evidence="6 7">
    <name type="scientific">Roseateles albus</name>
    <dbReference type="NCBI Taxonomy" id="2987525"/>
    <lineage>
        <taxon>Bacteria</taxon>
        <taxon>Pseudomonadati</taxon>
        <taxon>Pseudomonadota</taxon>
        <taxon>Betaproteobacteria</taxon>
        <taxon>Burkholderiales</taxon>
        <taxon>Sphaerotilaceae</taxon>
        <taxon>Roseateles</taxon>
    </lineage>
</organism>
<evidence type="ECO:0000259" key="3">
    <source>
        <dbReference type="Pfam" id="PF16313"/>
    </source>
</evidence>
<evidence type="ECO:0000259" key="5">
    <source>
        <dbReference type="Pfam" id="PF17162"/>
    </source>
</evidence>
<dbReference type="Pfam" id="PF16313">
    <property type="entry name" value="DUF4953"/>
    <property type="match status" value="1"/>
</dbReference>
<keyword evidence="6" id="KW-0482">Metalloprotease</keyword>
<dbReference type="RefSeq" id="WP_273601021.1">
    <property type="nucleotide sequence ID" value="NZ_JAQQXT010000008.1"/>
</dbReference>
<dbReference type="InterPro" id="IPR032534">
    <property type="entry name" value="EcxA_zinc-bd"/>
</dbReference>
<dbReference type="PANTHER" id="PTHR38478:SF1">
    <property type="entry name" value="ZINC DEPENDENT METALLOPROTEASE DOMAIN LIPOPROTEIN"/>
    <property type="match status" value="1"/>
</dbReference>
<dbReference type="InterPro" id="IPR033413">
    <property type="entry name" value="DUF5117"/>
</dbReference>
<dbReference type="InterPro" id="IPR034032">
    <property type="entry name" value="Zn_MMP-like_bac"/>
</dbReference>
<dbReference type="SUPFAM" id="SSF55486">
    <property type="entry name" value="Metalloproteases ('zincins'), catalytic domain"/>
    <property type="match status" value="1"/>
</dbReference>
<keyword evidence="2" id="KW-0732">Signal</keyword>
<protein>
    <submittedName>
        <fullName evidence="6">Zinc-dependent metalloprotease</fullName>
    </submittedName>
</protein>
<dbReference type="Pfam" id="PF17162">
    <property type="entry name" value="DUF5118"/>
    <property type="match status" value="1"/>
</dbReference>
<dbReference type="InterPro" id="IPR024079">
    <property type="entry name" value="MetalloPept_cat_dom_sf"/>
</dbReference>
<accession>A0ABT5KH40</accession>
<dbReference type="GO" id="GO:0008237">
    <property type="term" value="F:metallopeptidase activity"/>
    <property type="evidence" value="ECO:0007669"/>
    <property type="project" value="UniProtKB-KW"/>
</dbReference>
<gene>
    <name evidence="6" type="ORF">PRZ03_14865</name>
</gene>
<name>A0ABT5KH40_9BURK</name>
<evidence type="ECO:0000313" key="6">
    <source>
        <dbReference type="EMBL" id="MDC8772864.1"/>
    </source>
</evidence>
<dbReference type="EMBL" id="JAQQXT010000008">
    <property type="protein sequence ID" value="MDC8772864.1"/>
    <property type="molecule type" value="Genomic_DNA"/>
</dbReference>
<proteinExistence type="predicted"/>
<sequence>MTSYVSLLGSRRLTLSAVAAAVSLLSACATTAPDAAAPTAAATAAAAAPVKAGNPATPVSAASAASAPNAGAKPPADPTAPKPFAEVSKDAKVQAGLFPIWRKDDKVWLEIPKDKIGKPFLFTVNIASSIGERGLYASQMVADQMVEWRRIGNQIQLVALNTAFRGEGGGKLAVSQAFSPSLIAAGPVGSAEHPQTKSVLVDAGMFLTDIPGLSTRLEVAYRLPYAPDRSNSSFEATRADAKLSTLTARMHFFTPRIPAPPLVAPPAPVPTPPQSTPDPRSMFFSFVYNFQALPDLPMPTRKLDPRLGHFAESYSDFGSDSKANVRVHLVKRWRLEKQDANAELSEPIQPITYWMDKNIPPQYRPAVEAGILEWNKAFEKIGFKNAIQAKQQPDDADWDNMDSSHASIRWFVGSDVGFAIGPSHADPRTGEILDADIGMSDVFARGSRRFISDDLGASAASPTVSALALDRHGHKHGAADYCSYANEAAAEMGFALDLLEGRGDILPDSPEAEAFVQAVIKDVITHEVGHTLGLKHNFKASTSVSLKQLQDKAHTEKYGISNSVMDYNAYNLSLKGEPQGSLTNTTLGAYDYWAIEYAYKPLPAETEVADLAKIAARSTEPQLAYADDIDAGVGGPYDGFDPDANRFDLGDDPLAYFKRRLALSQELWARVQDRKPVVGGDPLRDRRSIVESFRQLARSAELTGKYVGGMHALRDLPGSTGRPAFSAVEPARQREALKFISTGLLSANSFRFRPEFLASQTLDYNEWERVQLSIPAAVGAVQTTVLDRLMSANTARRLIDMPAFVAEKDRKGLVSLSEVHSTLNAAVWSELKTGAEIDGLRRNLQREHLKRLQAVLTRGGGPGLLADAYAMVRFHAVQLQSELRAASGKSGLSVETRAHLAESLDTLSSVLKANMQRS</sequence>
<evidence type="ECO:0000256" key="1">
    <source>
        <dbReference type="SAM" id="MobiDB-lite"/>
    </source>
</evidence>
<keyword evidence="6" id="KW-0645">Protease</keyword>
<dbReference type="Proteomes" id="UP001221189">
    <property type="component" value="Unassembled WGS sequence"/>
</dbReference>
<dbReference type="Gene3D" id="3.40.390.10">
    <property type="entry name" value="Collagenase (Catalytic Domain)"/>
    <property type="match status" value="1"/>
</dbReference>
<keyword evidence="7" id="KW-1185">Reference proteome</keyword>
<keyword evidence="6" id="KW-0378">Hydrolase</keyword>
<feature type="domain" description="DUF5117" evidence="4">
    <location>
        <begin position="139"/>
        <end position="337"/>
    </location>
</feature>
<reference evidence="6 7" key="1">
    <citation type="submission" date="2022-10" db="EMBL/GenBank/DDBJ databases">
        <title>Paucibacter sp. hw1 Genome sequencing.</title>
        <authorList>
            <person name="Park S."/>
        </authorList>
    </citation>
    <scope>NUCLEOTIDE SEQUENCE [LARGE SCALE GENOMIC DNA]</scope>
    <source>
        <strain evidence="7">hw1</strain>
    </source>
</reference>
<dbReference type="InterPro" id="IPR033428">
    <property type="entry name" value="DUF5118"/>
</dbReference>
<dbReference type="Pfam" id="PF17148">
    <property type="entry name" value="DUF5117"/>
    <property type="match status" value="1"/>
</dbReference>
<dbReference type="CDD" id="cd04276">
    <property type="entry name" value="ZnMc_MMP_like_2"/>
    <property type="match status" value="1"/>
</dbReference>
<evidence type="ECO:0000256" key="2">
    <source>
        <dbReference type="SAM" id="SignalP"/>
    </source>
</evidence>
<feature type="chain" id="PRO_5045447692" evidence="2">
    <location>
        <begin position="32"/>
        <end position="918"/>
    </location>
</feature>
<feature type="region of interest" description="Disordered" evidence="1">
    <location>
        <begin position="57"/>
        <end position="83"/>
    </location>
</feature>
<dbReference type="PANTHER" id="PTHR38478">
    <property type="entry name" value="PEPTIDASE M1A AND M12B"/>
    <property type="match status" value="1"/>
</dbReference>
<comment type="caution">
    <text evidence="6">The sequence shown here is derived from an EMBL/GenBank/DDBJ whole genome shotgun (WGS) entry which is preliminary data.</text>
</comment>
<evidence type="ECO:0000259" key="4">
    <source>
        <dbReference type="Pfam" id="PF17148"/>
    </source>
</evidence>
<feature type="domain" description="DUF5118" evidence="5">
    <location>
        <begin position="81"/>
        <end position="128"/>
    </location>
</feature>